<sequence>MDDIELITNLFFKKIINSLQNGNKVELRGFGTLSKKINKEKYVRNPKTNEKIYKPQNYKIHFKIGRILHQRINPN</sequence>
<dbReference type="SUPFAM" id="SSF47729">
    <property type="entry name" value="IHF-like DNA-binding proteins"/>
    <property type="match status" value="1"/>
</dbReference>
<dbReference type="PANTHER" id="PTHR33175:SF3">
    <property type="entry name" value="DNA-BINDING PROTEIN HU-BETA"/>
    <property type="match status" value="1"/>
</dbReference>
<dbReference type="GO" id="GO:0005829">
    <property type="term" value="C:cytosol"/>
    <property type="evidence" value="ECO:0007669"/>
    <property type="project" value="TreeGrafter"/>
</dbReference>
<organism evidence="2">
    <name type="scientific">marine metagenome</name>
    <dbReference type="NCBI Taxonomy" id="408172"/>
    <lineage>
        <taxon>unclassified sequences</taxon>
        <taxon>metagenomes</taxon>
        <taxon>ecological metagenomes</taxon>
    </lineage>
</organism>
<dbReference type="Gene3D" id="4.10.520.10">
    <property type="entry name" value="IHF-like DNA-binding proteins"/>
    <property type="match status" value="1"/>
</dbReference>
<dbReference type="PANTHER" id="PTHR33175">
    <property type="entry name" value="DNA-BINDING PROTEIN HU"/>
    <property type="match status" value="1"/>
</dbReference>
<dbReference type="InterPro" id="IPR000119">
    <property type="entry name" value="Hist_DNA-bd"/>
</dbReference>
<dbReference type="Pfam" id="PF00216">
    <property type="entry name" value="Bac_DNA_binding"/>
    <property type="match status" value="1"/>
</dbReference>
<dbReference type="SMART" id="SM00411">
    <property type="entry name" value="BHL"/>
    <property type="match status" value="1"/>
</dbReference>
<dbReference type="GO" id="GO:0030527">
    <property type="term" value="F:structural constituent of chromatin"/>
    <property type="evidence" value="ECO:0007669"/>
    <property type="project" value="InterPro"/>
</dbReference>
<evidence type="ECO:0000256" key="1">
    <source>
        <dbReference type="ARBA" id="ARBA00023125"/>
    </source>
</evidence>
<dbReference type="GO" id="GO:0003677">
    <property type="term" value="F:DNA binding"/>
    <property type="evidence" value="ECO:0007669"/>
    <property type="project" value="UniProtKB-KW"/>
</dbReference>
<protein>
    <recommendedName>
        <fullName evidence="3">Integration host factor subunit beta</fullName>
    </recommendedName>
</protein>
<dbReference type="CDD" id="cd13836">
    <property type="entry name" value="IHF_B"/>
    <property type="match status" value="1"/>
</dbReference>
<evidence type="ECO:0008006" key="3">
    <source>
        <dbReference type="Google" id="ProtNLM"/>
    </source>
</evidence>
<accession>A0A381Y7X2</accession>
<dbReference type="InterPro" id="IPR010992">
    <property type="entry name" value="IHF-like_DNA-bd_dom_sf"/>
</dbReference>
<evidence type="ECO:0000313" key="2">
    <source>
        <dbReference type="EMBL" id="SVA72722.1"/>
    </source>
</evidence>
<gene>
    <name evidence="2" type="ORF">METZ01_LOCUS125576</name>
</gene>
<reference evidence="2" key="1">
    <citation type="submission" date="2018-05" db="EMBL/GenBank/DDBJ databases">
        <authorList>
            <person name="Lanie J.A."/>
            <person name="Ng W.-L."/>
            <person name="Kazmierczak K.M."/>
            <person name="Andrzejewski T.M."/>
            <person name="Davidsen T.M."/>
            <person name="Wayne K.J."/>
            <person name="Tettelin H."/>
            <person name="Glass J.I."/>
            <person name="Rusch D."/>
            <person name="Podicherti R."/>
            <person name="Tsui H.-C.T."/>
            <person name="Winkler M.E."/>
        </authorList>
    </citation>
    <scope>NUCLEOTIDE SEQUENCE</scope>
</reference>
<dbReference type="AlphaFoldDB" id="A0A381Y7X2"/>
<keyword evidence="1" id="KW-0238">DNA-binding</keyword>
<dbReference type="EMBL" id="UINC01017521">
    <property type="protein sequence ID" value="SVA72722.1"/>
    <property type="molecule type" value="Genomic_DNA"/>
</dbReference>
<proteinExistence type="predicted"/>
<name>A0A381Y7X2_9ZZZZ</name>